<evidence type="ECO:0000256" key="14">
    <source>
        <dbReference type="ARBA" id="ARBA00022968"/>
    </source>
</evidence>
<dbReference type="Proteomes" id="UP000154225">
    <property type="component" value="Segment"/>
</dbReference>
<comment type="function">
    <text evidence="1">The leader peptide is a component of released, infectious virions and is required for particle budding.</text>
</comment>
<dbReference type="GO" id="GO:0019031">
    <property type="term" value="C:viral envelope"/>
    <property type="evidence" value="ECO:0007669"/>
    <property type="project" value="UniProtKB-KW"/>
</dbReference>
<dbReference type="InterPro" id="IPR005070">
    <property type="entry name" value="Foamy_env"/>
</dbReference>
<evidence type="ECO:0000256" key="17">
    <source>
        <dbReference type="ARBA" id="ARBA00023180"/>
    </source>
</evidence>
<name>D5JWU7_9RETR</name>
<comment type="subcellular location">
    <subcellularLocation>
        <location evidence="3">Host endoplasmic reticulum membrane</location>
        <topology evidence="3">Peripheral membrane protein</topology>
    </subcellularLocation>
    <subcellularLocation>
        <location evidence="4">Host endoplasmic reticulum membrane</location>
        <topology evidence="4">Single-pass type I membrane protein</topology>
    </subcellularLocation>
    <subcellularLocation>
        <location evidence="6">Host endoplasmic reticulum membrane</location>
        <topology evidence="6">Single-pass type II membrane protein</topology>
    </subcellularLocation>
    <subcellularLocation>
        <location evidence="7">Virion membrane</location>
        <topology evidence="7">Peripheral membrane protein</topology>
    </subcellularLocation>
    <subcellularLocation>
        <location evidence="5">Virion membrane</location>
        <topology evidence="5">Single-pass type I membrane protein</topology>
    </subcellularLocation>
    <subcellularLocation>
        <location evidence="2">Virion membrane</location>
        <topology evidence="2">Single-pass type II membrane protein</topology>
    </subcellularLocation>
</comment>
<feature type="transmembrane region" description="Helical" evidence="22">
    <location>
        <begin position="953"/>
        <end position="973"/>
    </location>
</feature>
<accession>D5JWU7</accession>
<evidence type="ECO:0000256" key="2">
    <source>
        <dbReference type="ARBA" id="ARBA00004208"/>
    </source>
</evidence>
<organism evidence="23 24">
    <name type="scientific">Squirrel monkey simian foamy virus</name>
    <dbReference type="NCBI Taxonomy" id="2170201"/>
    <lineage>
        <taxon>Viruses</taxon>
        <taxon>Riboviria</taxon>
        <taxon>Pararnavirae</taxon>
        <taxon>Artverviricota</taxon>
        <taxon>Revtraviricetes</taxon>
        <taxon>Ortervirales</taxon>
        <taxon>Retroviridae</taxon>
        <taxon>Spumaretrovirinae</taxon>
        <taxon>Simiispumavirus</taxon>
        <taxon>Simiispumavirus saisci</taxon>
    </lineage>
</organism>
<keyword evidence="11" id="KW-0946">Virion</keyword>
<evidence type="ECO:0000256" key="7">
    <source>
        <dbReference type="ARBA" id="ARBA00004650"/>
    </source>
</evidence>
<evidence type="ECO:0000256" key="18">
    <source>
        <dbReference type="ARBA" id="ARBA00023184"/>
    </source>
</evidence>
<evidence type="ECO:0000313" key="24">
    <source>
        <dbReference type="Proteomes" id="UP000154225"/>
    </source>
</evidence>
<evidence type="ECO:0000256" key="21">
    <source>
        <dbReference type="ARBA" id="ARBA00046477"/>
    </source>
</evidence>
<comment type="function">
    <text evidence="19">The transmembrane protein (TM) acts as a class I viral fusion protein. Under the current model, the protein has at least 3 conformational states: pre-fusion native state, pre-hairpin intermediate state, and post-fusion hairpin state. During viral and target cell membrane fusion, the coiled coil regions (heptad repeats) assume a trimer-of-hairpins structure, positioning the fusion peptide in close proximity to the C-terminal region of the ectodomain. The formation of this structure appears to drive apposition and subsequent fusion of viral and target cell membranes. Membranes fusion leads to delivery of the nucleocapsid into the cytoplasm.</text>
</comment>
<evidence type="ECO:0000256" key="1">
    <source>
        <dbReference type="ARBA" id="ARBA00002261"/>
    </source>
</evidence>
<proteinExistence type="predicted"/>
<keyword evidence="17" id="KW-0325">Glycoprotein</keyword>
<evidence type="ECO:0000256" key="6">
    <source>
        <dbReference type="ARBA" id="ARBA00004641"/>
    </source>
</evidence>
<dbReference type="GO" id="GO:0055036">
    <property type="term" value="C:virion membrane"/>
    <property type="evidence" value="ECO:0007669"/>
    <property type="project" value="UniProtKB-SubCell"/>
</dbReference>
<dbReference type="EMBL" id="GU356394">
    <property type="protein sequence ID" value="ADE05996.1"/>
    <property type="molecule type" value="Genomic_DNA"/>
</dbReference>
<evidence type="ECO:0000256" key="8">
    <source>
        <dbReference type="ARBA" id="ARBA00015457"/>
    </source>
</evidence>
<evidence type="ECO:0000256" key="16">
    <source>
        <dbReference type="ARBA" id="ARBA00023136"/>
    </source>
</evidence>
<dbReference type="RefSeq" id="YP_009508567.1">
    <property type="nucleotide sequence ID" value="NC_039028.1"/>
</dbReference>
<evidence type="ECO:0000256" key="5">
    <source>
        <dbReference type="ARBA" id="ARBA00004563"/>
    </source>
</evidence>
<evidence type="ECO:0000256" key="4">
    <source>
        <dbReference type="ARBA" id="ARBA00004482"/>
    </source>
</evidence>
<gene>
    <name evidence="23" type="primary">env</name>
</gene>
<keyword evidence="12" id="KW-1043">Host membrane</keyword>
<evidence type="ECO:0000256" key="13">
    <source>
        <dbReference type="ARBA" id="ARBA00022879"/>
    </source>
</evidence>
<keyword evidence="24" id="KW-1185">Reference proteome</keyword>
<evidence type="ECO:0000256" key="22">
    <source>
        <dbReference type="SAM" id="Phobius"/>
    </source>
</evidence>
<keyword evidence="15 22" id="KW-1133">Transmembrane helix</keyword>
<evidence type="ECO:0000256" key="3">
    <source>
        <dbReference type="ARBA" id="ARBA00004291"/>
    </source>
</evidence>
<keyword evidence="18" id="KW-1038">Host endoplasmic reticulum</keyword>
<evidence type="ECO:0000256" key="12">
    <source>
        <dbReference type="ARBA" id="ARBA00022870"/>
    </source>
</evidence>
<reference evidence="23 24" key="1">
    <citation type="journal article" date="2010" name="J. Virol.">
        <title>Species-specific inhibition of foamy viruses from South American monkeys by New World Monkey TRIM5{alpha} proteins.</title>
        <authorList>
            <person name="Pacheco B."/>
            <person name="Finzi A."/>
            <person name="McGee-Estrada K."/>
            <person name="Sodroski J."/>
        </authorList>
    </citation>
    <scope>NUCLEOTIDE SEQUENCE [LARGE SCALE GENOMIC DNA]</scope>
    <source>
        <strain evidence="23">ATCC VR-643</strain>
    </source>
</reference>
<dbReference type="KEGG" id="vg:37620049"/>
<keyword evidence="9" id="KW-0165">Cleavage on pair of basic residues</keyword>
<evidence type="ECO:0000313" key="23">
    <source>
        <dbReference type="EMBL" id="ADE05996.1"/>
    </source>
</evidence>
<sequence>MARPMTLHEWLKWKKTNAVRQLTENLQSLPPEQKELLIQEIEEEDVPTPSWTQKCSYMCYLACATTTRIMGWIIFTLIIASVILVTCFVVMARIQWRNAITVPGIILDWNSTSHEVFPMPQNKRRSARDLIRILEENIVEINTTSLPQGILFEPHPKPIIGKERVLGLSQVILINSESIATSLEIKQEHKHILVEMIKEELLSLQNVMLNFDLPLGDPKTQQEYISQRCFQEFKHCYLVAYNETQKPWPTDDVVQDMCPLPGNGYSPQNAWDYYLEIKNIRPENWTSKDYFGSARMGGFWVPPWLRQNNYTHVLFCSDQLYEKWYIPYGLTEENDVKLMNKLKTLLNGTNKLKARALSAYWHPQGQNKLFRNITRLDYCKYPEAVILLNTTKSDYSLWEGDCNIWAHNITVHPACKNFNFSEKSKVHPYTCRHWRFKEGPEQTKCLEDKTQCLYYSEYSSPSYLQDFGWLAYQGHFPSPICEKETKIRMPGYTVYSLFGECLNAAQQHGIERALIGLHAFMNFTKTPLQEVNKERAFIGLDSPKWPPTYPNITIFSVDKCKTEKRKKREIHNWGKLQAVGFTITNTVSKIARIIDLNNEHLVSGLYLLKDHLVTLMESTLHDISILGNAVAIQHFHTHLTQLKLLLMENRMDWTFIDSSWIQDQLKLSDEDMKILRRASRALVYKVEEIGEGVTSTIWEIGIYYEIIIPRVIYSTNWKIMNLGHLVYSADNLVQINVEQPYEILNVECGKSTYLHIDKCEEQDYVICEVIQEKQPCGNQSGSDCPVKARTIEKGYTYIQPLKNGSYVVMSHFQDCHIKPYIPQIVTVNATVKCLGEVFQPPLVPGNSSTEVLPVTTSLKLQLPHLVGIITKLKGFQVQITSTWESIKGQVEQAQAELLRLDLHEGDSGQWIKQLASASKDIWPAAATVLGKIGDFLGGTAGSIFGIFGYLKPIFIGLTILILIVLVFKILSWLPTKRKAQ</sequence>
<dbReference type="GO" id="GO:0044167">
    <property type="term" value="C:host cell endoplasmic reticulum membrane"/>
    <property type="evidence" value="ECO:0007669"/>
    <property type="project" value="UniProtKB-SubCell"/>
</dbReference>
<dbReference type="Pfam" id="PF03408">
    <property type="entry name" value="Foamy_virus_ENV"/>
    <property type="match status" value="1"/>
</dbReference>
<keyword evidence="14" id="KW-0735">Signal-anchor</keyword>
<evidence type="ECO:0000256" key="10">
    <source>
        <dbReference type="ARBA" id="ARBA00022692"/>
    </source>
</evidence>
<evidence type="ECO:0000256" key="9">
    <source>
        <dbReference type="ARBA" id="ARBA00022685"/>
    </source>
</evidence>
<evidence type="ECO:0000256" key="20">
    <source>
        <dbReference type="ARBA" id="ARBA00029888"/>
    </source>
</evidence>
<evidence type="ECO:0000256" key="19">
    <source>
        <dbReference type="ARBA" id="ARBA00024648"/>
    </source>
</evidence>
<keyword evidence="10 22" id="KW-0812">Transmembrane</keyword>
<keyword evidence="13" id="KW-0261">Viral envelope protein</keyword>
<dbReference type="GeneID" id="37620049"/>
<feature type="transmembrane region" description="Helical" evidence="22">
    <location>
        <begin position="69"/>
        <end position="91"/>
    </location>
</feature>
<evidence type="ECO:0000256" key="11">
    <source>
        <dbReference type="ARBA" id="ARBA00022844"/>
    </source>
</evidence>
<protein>
    <recommendedName>
        <fullName evidence="8">Envelope glycoprotein gp130</fullName>
    </recommendedName>
    <alternativeName>
        <fullName evidence="20">Env polyprotein</fullName>
    </alternativeName>
</protein>
<comment type="subunit">
    <text evidence="21">The mature envelope protein consists of a trimer of SU-TM heterodimers. The N-terminus of leader peptide specifically interacts with Gag protein. This specific interaction between Gag protein and Env glycoprotein may allow particle egress.</text>
</comment>
<keyword evidence="16 22" id="KW-0472">Membrane</keyword>
<evidence type="ECO:0000256" key="15">
    <source>
        <dbReference type="ARBA" id="ARBA00022989"/>
    </source>
</evidence>